<dbReference type="Gramene" id="TVU31104">
    <property type="protein sequence ID" value="TVU31104"/>
    <property type="gene ID" value="EJB05_22774"/>
</dbReference>
<comment type="caution">
    <text evidence="2">The sequence shown here is derived from an EMBL/GenBank/DDBJ whole genome shotgun (WGS) entry which is preliminary data.</text>
</comment>
<dbReference type="PROSITE" id="PS50144">
    <property type="entry name" value="MATH"/>
    <property type="match status" value="1"/>
</dbReference>
<evidence type="ECO:0000313" key="3">
    <source>
        <dbReference type="Proteomes" id="UP000324897"/>
    </source>
</evidence>
<proteinExistence type="predicted"/>
<accession>A0A5J9V6H4</accession>
<dbReference type="SUPFAM" id="SSF49599">
    <property type="entry name" value="TRAF domain-like"/>
    <property type="match status" value="1"/>
</dbReference>
<dbReference type="CDD" id="cd00121">
    <property type="entry name" value="MATH"/>
    <property type="match status" value="1"/>
</dbReference>
<dbReference type="Pfam" id="PF22486">
    <property type="entry name" value="MATH_2"/>
    <property type="match status" value="1"/>
</dbReference>
<feature type="non-terminal residue" evidence="2">
    <location>
        <position position="1"/>
    </location>
</feature>
<dbReference type="InterPro" id="IPR002083">
    <property type="entry name" value="MATH/TRAF_dom"/>
</dbReference>
<dbReference type="PANTHER" id="PTHR26379:SF518">
    <property type="entry name" value="BTB DOMAIN-CONTAINING PROTEIN"/>
    <property type="match status" value="1"/>
</dbReference>
<evidence type="ECO:0000259" key="1">
    <source>
        <dbReference type="PROSITE" id="PS50144"/>
    </source>
</evidence>
<name>A0A5J9V6H4_9POAL</name>
<dbReference type="EMBL" id="RWGY01000011">
    <property type="protein sequence ID" value="TVU31104.1"/>
    <property type="molecule type" value="Genomic_DNA"/>
</dbReference>
<protein>
    <recommendedName>
        <fullName evidence="1">MATH domain-containing protein</fullName>
    </recommendedName>
</protein>
<gene>
    <name evidence="2" type="ORF">EJB05_22774</name>
</gene>
<dbReference type="InterPro" id="IPR045005">
    <property type="entry name" value="BPM1-6"/>
</dbReference>
<sequence length="138" mass="14758">MPLSLPLCGGKPSRSASAIVVDSARERHDLKIDAMSFAAGALATTGRRFVSSSAFTVGGHRWRIRYFPNGDRPDSAGHVSLFLALDEEDVAGEVETVAMLIGCPLARFGVHVMKAQEMVLSDSLMLALLDILLICKSA</sequence>
<organism evidence="2 3">
    <name type="scientific">Eragrostis curvula</name>
    <name type="common">weeping love grass</name>
    <dbReference type="NCBI Taxonomy" id="38414"/>
    <lineage>
        <taxon>Eukaryota</taxon>
        <taxon>Viridiplantae</taxon>
        <taxon>Streptophyta</taxon>
        <taxon>Embryophyta</taxon>
        <taxon>Tracheophyta</taxon>
        <taxon>Spermatophyta</taxon>
        <taxon>Magnoliopsida</taxon>
        <taxon>Liliopsida</taxon>
        <taxon>Poales</taxon>
        <taxon>Poaceae</taxon>
        <taxon>PACMAD clade</taxon>
        <taxon>Chloridoideae</taxon>
        <taxon>Eragrostideae</taxon>
        <taxon>Eragrostidinae</taxon>
        <taxon>Eragrostis</taxon>
    </lineage>
</organism>
<dbReference type="OrthoDB" id="1883087at2759"/>
<reference evidence="2 3" key="1">
    <citation type="journal article" date="2019" name="Sci. Rep.">
        <title>A high-quality genome of Eragrostis curvula grass provides insights into Poaceae evolution and supports new strategies to enhance forage quality.</title>
        <authorList>
            <person name="Carballo J."/>
            <person name="Santos B.A.C.M."/>
            <person name="Zappacosta D."/>
            <person name="Garbus I."/>
            <person name="Selva J.P."/>
            <person name="Gallo C.A."/>
            <person name="Diaz A."/>
            <person name="Albertini E."/>
            <person name="Caccamo M."/>
            <person name="Echenique V."/>
        </authorList>
    </citation>
    <scope>NUCLEOTIDE SEQUENCE [LARGE SCALE GENOMIC DNA]</scope>
    <source>
        <strain evidence="3">cv. Victoria</strain>
        <tissue evidence="2">Leaf</tissue>
    </source>
</reference>
<dbReference type="Gene3D" id="2.60.210.10">
    <property type="entry name" value="Apoptosis, Tumor Necrosis Factor Receptor Associated Protein 2, Chain A"/>
    <property type="match status" value="1"/>
</dbReference>
<evidence type="ECO:0000313" key="2">
    <source>
        <dbReference type="EMBL" id="TVU31104.1"/>
    </source>
</evidence>
<dbReference type="InterPro" id="IPR008974">
    <property type="entry name" value="TRAF-like"/>
</dbReference>
<dbReference type="AlphaFoldDB" id="A0A5J9V6H4"/>
<dbReference type="GO" id="GO:0016567">
    <property type="term" value="P:protein ubiquitination"/>
    <property type="evidence" value="ECO:0007669"/>
    <property type="project" value="InterPro"/>
</dbReference>
<dbReference type="Proteomes" id="UP000324897">
    <property type="component" value="Chromosome 1"/>
</dbReference>
<dbReference type="PANTHER" id="PTHR26379">
    <property type="entry name" value="BTB/POZ AND MATH DOMAIN-CONTAINING PROTEIN 1"/>
    <property type="match status" value="1"/>
</dbReference>
<keyword evidence="3" id="KW-1185">Reference proteome</keyword>
<feature type="domain" description="MATH" evidence="1">
    <location>
        <begin position="32"/>
        <end position="138"/>
    </location>
</feature>